<evidence type="ECO:0000313" key="1">
    <source>
        <dbReference type="EMBL" id="JAH03379.1"/>
    </source>
</evidence>
<sequence>MVVKGDASVFSSSLLKLICRAMRLSHGTALLIFLHWPVSNSKNWC</sequence>
<dbReference type="EMBL" id="GBXM01105198">
    <property type="protein sequence ID" value="JAH03379.1"/>
    <property type="molecule type" value="Transcribed_RNA"/>
</dbReference>
<protein>
    <submittedName>
        <fullName evidence="1">Uncharacterized protein</fullName>
    </submittedName>
</protein>
<accession>A0A0E9PFT2</accession>
<dbReference type="AlphaFoldDB" id="A0A0E9PFT2"/>
<name>A0A0E9PFT2_ANGAN</name>
<organism evidence="1">
    <name type="scientific">Anguilla anguilla</name>
    <name type="common">European freshwater eel</name>
    <name type="synonym">Muraena anguilla</name>
    <dbReference type="NCBI Taxonomy" id="7936"/>
    <lineage>
        <taxon>Eukaryota</taxon>
        <taxon>Metazoa</taxon>
        <taxon>Chordata</taxon>
        <taxon>Craniata</taxon>
        <taxon>Vertebrata</taxon>
        <taxon>Euteleostomi</taxon>
        <taxon>Actinopterygii</taxon>
        <taxon>Neopterygii</taxon>
        <taxon>Teleostei</taxon>
        <taxon>Anguilliformes</taxon>
        <taxon>Anguillidae</taxon>
        <taxon>Anguilla</taxon>
    </lineage>
</organism>
<reference evidence="1" key="2">
    <citation type="journal article" date="2015" name="Fish Shellfish Immunol.">
        <title>Early steps in the European eel (Anguilla anguilla)-Vibrio vulnificus interaction in the gills: Role of the RtxA13 toxin.</title>
        <authorList>
            <person name="Callol A."/>
            <person name="Pajuelo D."/>
            <person name="Ebbesson L."/>
            <person name="Teles M."/>
            <person name="MacKenzie S."/>
            <person name="Amaro C."/>
        </authorList>
    </citation>
    <scope>NUCLEOTIDE SEQUENCE</scope>
</reference>
<proteinExistence type="predicted"/>
<reference evidence="1" key="1">
    <citation type="submission" date="2014-11" db="EMBL/GenBank/DDBJ databases">
        <authorList>
            <person name="Amaro Gonzalez C."/>
        </authorList>
    </citation>
    <scope>NUCLEOTIDE SEQUENCE</scope>
</reference>